<name>A0A7W7EUN2_9SPHN</name>
<dbReference type="InterPro" id="IPR001451">
    <property type="entry name" value="Hexapep"/>
</dbReference>
<dbReference type="Proteomes" id="UP000538566">
    <property type="component" value="Unassembled WGS sequence"/>
</dbReference>
<keyword evidence="2" id="KW-1185">Reference proteome</keyword>
<dbReference type="RefSeq" id="WP_144904628.1">
    <property type="nucleotide sequence ID" value="NZ_JACHOA010000005.1"/>
</dbReference>
<sequence>MTKYPDVSIIPLNGKTPRIHESAFIAPGCRIIGDVEIGPDVSIWYNCVLRGDVNFIRIGARTNIQDGSVIHVDSPAPNKPDGFPTIIGEDVLVGHLVMVHGCVIEDRGFVGLGAIVMSDAHIESDGMLAAGAMLTGGKRVLSRQLWGGRPAKYMRDLDDAAITDMQRGVQHYVQNGQAHKAAVLGTPEG</sequence>
<keyword evidence="1" id="KW-0808">Transferase</keyword>
<dbReference type="GO" id="GO:0016740">
    <property type="term" value="F:transferase activity"/>
    <property type="evidence" value="ECO:0007669"/>
    <property type="project" value="UniProtKB-KW"/>
</dbReference>
<dbReference type="InterPro" id="IPR050484">
    <property type="entry name" value="Transf_Hexapept/Carb_Anhydrase"/>
</dbReference>
<dbReference type="SUPFAM" id="SSF51161">
    <property type="entry name" value="Trimeric LpxA-like enzymes"/>
    <property type="match status" value="1"/>
</dbReference>
<proteinExistence type="predicted"/>
<dbReference type="Pfam" id="PF00132">
    <property type="entry name" value="Hexapep"/>
    <property type="match status" value="1"/>
</dbReference>
<dbReference type="AlphaFoldDB" id="A0A7W7EUN2"/>
<dbReference type="PANTHER" id="PTHR13061">
    <property type="entry name" value="DYNACTIN SUBUNIT P25"/>
    <property type="match status" value="1"/>
</dbReference>
<gene>
    <name evidence="1" type="ORF">GGR37_002839</name>
</gene>
<comment type="caution">
    <text evidence="1">The sequence shown here is derived from an EMBL/GenBank/DDBJ whole genome shotgun (WGS) entry which is preliminary data.</text>
</comment>
<dbReference type="Gene3D" id="2.160.10.10">
    <property type="entry name" value="Hexapeptide repeat proteins"/>
    <property type="match status" value="1"/>
</dbReference>
<accession>A0A7W7EUN2</accession>
<dbReference type="PANTHER" id="PTHR13061:SF29">
    <property type="entry name" value="GAMMA CARBONIC ANHYDRASE-LIKE 1, MITOCHONDRIAL-RELATED"/>
    <property type="match status" value="1"/>
</dbReference>
<organism evidence="1 2">
    <name type="scientific">Novosphingobium taihuense</name>
    <dbReference type="NCBI Taxonomy" id="260085"/>
    <lineage>
        <taxon>Bacteria</taxon>
        <taxon>Pseudomonadati</taxon>
        <taxon>Pseudomonadota</taxon>
        <taxon>Alphaproteobacteria</taxon>
        <taxon>Sphingomonadales</taxon>
        <taxon>Sphingomonadaceae</taxon>
        <taxon>Novosphingobium</taxon>
    </lineage>
</organism>
<reference evidence="1 2" key="1">
    <citation type="submission" date="2020-08" db="EMBL/GenBank/DDBJ databases">
        <title>Genomic Encyclopedia of Type Strains, Phase IV (KMG-IV): sequencing the most valuable type-strain genomes for metagenomic binning, comparative biology and taxonomic classification.</title>
        <authorList>
            <person name="Goeker M."/>
        </authorList>
    </citation>
    <scope>NUCLEOTIDE SEQUENCE [LARGE SCALE GENOMIC DNA]</scope>
    <source>
        <strain evidence="1 2">DSM 17507</strain>
    </source>
</reference>
<dbReference type="CDD" id="cd04645">
    <property type="entry name" value="LbH_gamma_CA_like"/>
    <property type="match status" value="1"/>
</dbReference>
<dbReference type="InterPro" id="IPR011004">
    <property type="entry name" value="Trimer_LpxA-like_sf"/>
</dbReference>
<evidence type="ECO:0000313" key="1">
    <source>
        <dbReference type="EMBL" id="MBB4614552.1"/>
    </source>
</evidence>
<evidence type="ECO:0000313" key="2">
    <source>
        <dbReference type="Proteomes" id="UP000538566"/>
    </source>
</evidence>
<protein>
    <submittedName>
        <fullName evidence="1">Carbonic anhydrase/acetyltransferase-like protein (Isoleucine patch superfamily)</fullName>
    </submittedName>
</protein>
<dbReference type="InterPro" id="IPR047324">
    <property type="entry name" value="LbH_gamma_CA-like"/>
</dbReference>
<dbReference type="OrthoDB" id="9803036at2"/>
<dbReference type="EMBL" id="JACHOA010000005">
    <property type="protein sequence ID" value="MBB4614552.1"/>
    <property type="molecule type" value="Genomic_DNA"/>
</dbReference>